<reference evidence="3 4" key="1">
    <citation type="submission" date="2024-05" db="EMBL/GenBank/DDBJ databases">
        <title>Three bacterial strains, DH-69, EH-24, and ECK-19 isolated from coastal sediments.</title>
        <authorList>
            <person name="Ye Y.-Q."/>
            <person name="Du Z.-J."/>
        </authorList>
    </citation>
    <scope>NUCLEOTIDE SEQUENCE [LARGE SCALE GENOMIC DNA]</scope>
    <source>
        <strain evidence="3 4">ECK-19</strain>
    </source>
</reference>
<dbReference type="PANTHER" id="PTHR33515">
    <property type="entry name" value="RIBOSOME-BINDING FACTOR A, CHLOROPLASTIC-RELATED"/>
    <property type="match status" value="1"/>
</dbReference>
<name>A0ABV3Z2A4_9PROT</name>
<dbReference type="InterPro" id="IPR015946">
    <property type="entry name" value="KH_dom-like_a/b"/>
</dbReference>
<protein>
    <recommendedName>
        <fullName evidence="2">Ribosome-binding factor A</fullName>
    </recommendedName>
</protein>
<evidence type="ECO:0000256" key="1">
    <source>
        <dbReference type="ARBA" id="ARBA00022517"/>
    </source>
</evidence>
<dbReference type="Pfam" id="PF02033">
    <property type="entry name" value="RBFA"/>
    <property type="match status" value="1"/>
</dbReference>
<dbReference type="InterPro" id="IPR000238">
    <property type="entry name" value="RbfA"/>
</dbReference>
<dbReference type="HAMAP" id="MF_00003">
    <property type="entry name" value="RbfA"/>
    <property type="match status" value="1"/>
</dbReference>
<comment type="subunit">
    <text evidence="2">Monomer. Binds 30S ribosomal subunits, but not 50S ribosomal subunits or 70S ribosomes.</text>
</comment>
<comment type="subcellular location">
    <subcellularLocation>
        <location evidence="2">Cytoplasm</location>
    </subcellularLocation>
</comment>
<dbReference type="InterPro" id="IPR023799">
    <property type="entry name" value="RbfA_dom_sf"/>
</dbReference>
<dbReference type="Proteomes" id="UP001560685">
    <property type="component" value="Unassembled WGS sequence"/>
</dbReference>
<evidence type="ECO:0000313" key="4">
    <source>
        <dbReference type="Proteomes" id="UP001560685"/>
    </source>
</evidence>
<dbReference type="PANTHER" id="PTHR33515:SF1">
    <property type="entry name" value="RIBOSOME-BINDING FACTOR A, CHLOROPLASTIC-RELATED"/>
    <property type="match status" value="1"/>
</dbReference>
<dbReference type="InterPro" id="IPR020053">
    <property type="entry name" value="Ribosome-bd_factorA_CS"/>
</dbReference>
<dbReference type="EMBL" id="JBEHZE010000001">
    <property type="protein sequence ID" value="MEX6632648.1"/>
    <property type="molecule type" value="Genomic_DNA"/>
</dbReference>
<keyword evidence="1 2" id="KW-0690">Ribosome biogenesis</keyword>
<dbReference type="SUPFAM" id="SSF89919">
    <property type="entry name" value="Ribosome-binding factor A, RbfA"/>
    <property type="match status" value="1"/>
</dbReference>
<dbReference type="RefSeq" id="WP_369312573.1">
    <property type="nucleotide sequence ID" value="NZ_JBEHZE010000001.1"/>
</dbReference>
<dbReference type="Gene3D" id="3.30.300.20">
    <property type="match status" value="1"/>
</dbReference>
<accession>A0ABV3Z2A4</accession>
<comment type="function">
    <text evidence="2">One of several proteins that assist in the late maturation steps of the functional core of the 30S ribosomal subunit. Associates with free 30S ribosomal subunits (but not with 30S subunits that are part of 70S ribosomes or polysomes). Required for efficient processing of 16S rRNA. May interact with the 5'-terminal helix region of 16S rRNA.</text>
</comment>
<dbReference type="NCBIfam" id="NF001802">
    <property type="entry name" value="PRK00521.2-5"/>
    <property type="match status" value="1"/>
</dbReference>
<dbReference type="PROSITE" id="PS01319">
    <property type="entry name" value="RBFA"/>
    <property type="match status" value="1"/>
</dbReference>
<keyword evidence="4" id="KW-1185">Reference proteome</keyword>
<comment type="caution">
    <text evidence="3">The sequence shown here is derived from an EMBL/GenBank/DDBJ whole genome shotgun (WGS) entry which is preliminary data.</text>
</comment>
<comment type="similarity">
    <text evidence="2">Belongs to the RbfA family.</text>
</comment>
<gene>
    <name evidence="2 3" type="primary">rbfA</name>
    <name evidence="3" type="ORF">ABFZ84_03725</name>
</gene>
<evidence type="ECO:0000313" key="3">
    <source>
        <dbReference type="EMBL" id="MEX6632648.1"/>
    </source>
</evidence>
<sequence length="131" mass="14627">MSKRYSSAKGPSQRQLRAGELLRHALVEVLQREDLREPELSGVSVTVSEIRISPDLKQASAFVAPLGGGNEREMVKALNKVAPYLRSLVGQKITMKYTPAIKFMSDETFAEAKKIDELLSRPEVVRDLETK</sequence>
<dbReference type="NCBIfam" id="TIGR00082">
    <property type="entry name" value="rbfA"/>
    <property type="match status" value="1"/>
</dbReference>
<proteinExistence type="inferred from homology"/>
<evidence type="ECO:0000256" key="2">
    <source>
        <dbReference type="HAMAP-Rule" id="MF_00003"/>
    </source>
</evidence>
<keyword evidence="2" id="KW-0963">Cytoplasm</keyword>
<organism evidence="3 4">
    <name type="scientific">Hyphococcus lacteus</name>
    <dbReference type="NCBI Taxonomy" id="3143536"/>
    <lineage>
        <taxon>Bacteria</taxon>
        <taxon>Pseudomonadati</taxon>
        <taxon>Pseudomonadota</taxon>
        <taxon>Alphaproteobacteria</taxon>
        <taxon>Parvularculales</taxon>
        <taxon>Parvularculaceae</taxon>
        <taxon>Hyphococcus</taxon>
    </lineage>
</organism>